<dbReference type="SMART" id="SM00343">
    <property type="entry name" value="ZnF_C2HC"/>
    <property type="match status" value="1"/>
</dbReference>
<evidence type="ECO:0000256" key="2">
    <source>
        <dbReference type="SAM" id="MobiDB-lite"/>
    </source>
</evidence>
<evidence type="ECO:0000313" key="5">
    <source>
        <dbReference type="Proteomes" id="UP000325081"/>
    </source>
</evidence>
<dbReference type="SUPFAM" id="SSF57756">
    <property type="entry name" value="Retrovirus zinc finger-like domains"/>
    <property type="match status" value="1"/>
</dbReference>
<protein>
    <submittedName>
        <fullName evidence="4">Gag-pol polyprotein</fullName>
    </submittedName>
</protein>
<keyword evidence="5" id="KW-1185">Reference proteome</keyword>
<comment type="caution">
    <text evidence="4">The sequence shown here is derived from an EMBL/GenBank/DDBJ whole genome shotgun (WGS) entry which is preliminary data.</text>
</comment>
<evidence type="ECO:0000256" key="1">
    <source>
        <dbReference type="PROSITE-ProRule" id="PRU00047"/>
    </source>
</evidence>
<dbReference type="GO" id="GO:0008270">
    <property type="term" value="F:zinc ion binding"/>
    <property type="evidence" value="ECO:0007669"/>
    <property type="project" value="UniProtKB-KW"/>
</dbReference>
<keyword evidence="1" id="KW-0863">Zinc-finger</keyword>
<dbReference type="PROSITE" id="PS50158">
    <property type="entry name" value="ZF_CCHC"/>
    <property type="match status" value="1"/>
</dbReference>
<proteinExistence type="predicted"/>
<keyword evidence="1" id="KW-0862">Zinc</keyword>
<organism evidence="4 5">
    <name type="scientific">Striga asiatica</name>
    <name type="common">Asiatic witchweed</name>
    <name type="synonym">Buchnera asiatica</name>
    <dbReference type="NCBI Taxonomy" id="4170"/>
    <lineage>
        <taxon>Eukaryota</taxon>
        <taxon>Viridiplantae</taxon>
        <taxon>Streptophyta</taxon>
        <taxon>Embryophyta</taxon>
        <taxon>Tracheophyta</taxon>
        <taxon>Spermatophyta</taxon>
        <taxon>Magnoliopsida</taxon>
        <taxon>eudicotyledons</taxon>
        <taxon>Gunneridae</taxon>
        <taxon>Pentapetalae</taxon>
        <taxon>asterids</taxon>
        <taxon>lamiids</taxon>
        <taxon>Lamiales</taxon>
        <taxon>Orobanchaceae</taxon>
        <taxon>Buchnereae</taxon>
        <taxon>Striga</taxon>
    </lineage>
</organism>
<keyword evidence="1" id="KW-0479">Metal-binding</keyword>
<sequence>MIPARPGAATGSELGQGGAPARVAGSGGPYQRALGGGRQQLSPVAARAVARLRCFGCGEMGHRQAVCPKGAATRALFTEDVGDYVTGEDYLGSRLKAAASSSPAWECRLQLGQDL</sequence>
<dbReference type="GO" id="GO:0003676">
    <property type="term" value="F:nucleic acid binding"/>
    <property type="evidence" value="ECO:0007669"/>
    <property type="project" value="InterPro"/>
</dbReference>
<dbReference type="InterPro" id="IPR001878">
    <property type="entry name" value="Znf_CCHC"/>
</dbReference>
<dbReference type="EMBL" id="BKCP01005072">
    <property type="protein sequence ID" value="GER35971.1"/>
    <property type="molecule type" value="Genomic_DNA"/>
</dbReference>
<reference evidence="5" key="1">
    <citation type="journal article" date="2019" name="Curr. Biol.">
        <title>Genome Sequence of Striga asiatica Provides Insight into the Evolution of Plant Parasitism.</title>
        <authorList>
            <person name="Yoshida S."/>
            <person name="Kim S."/>
            <person name="Wafula E.K."/>
            <person name="Tanskanen J."/>
            <person name="Kim Y.M."/>
            <person name="Honaas L."/>
            <person name="Yang Z."/>
            <person name="Spallek T."/>
            <person name="Conn C.E."/>
            <person name="Ichihashi Y."/>
            <person name="Cheong K."/>
            <person name="Cui S."/>
            <person name="Der J.P."/>
            <person name="Gundlach H."/>
            <person name="Jiao Y."/>
            <person name="Hori C."/>
            <person name="Ishida J.K."/>
            <person name="Kasahara H."/>
            <person name="Kiba T."/>
            <person name="Kim M.S."/>
            <person name="Koo N."/>
            <person name="Laohavisit A."/>
            <person name="Lee Y.H."/>
            <person name="Lumba S."/>
            <person name="McCourt P."/>
            <person name="Mortimer J.C."/>
            <person name="Mutuku J.M."/>
            <person name="Nomura T."/>
            <person name="Sasaki-Sekimoto Y."/>
            <person name="Seto Y."/>
            <person name="Wang Y."/>
            <person name="Wakatake T."/>
            <person name="Sakakibara H."/>
            <person name="Demura T."/>
            <person name="Yamaguchi S."/>
            <person name="Yoneyama K."/>
            <person name="Manabe R.I."/>
            <person name="Nelson D.C."/>
            <person name="Schulman A.H."/>
            <person name="Timko M.P."/>
            <person name="dePamphilis C.W."/>
            <person name="Choi D."/>
            <person name="Shirasu K."/>
        </authorList>
    </citation>
    <scope>NUCLEOTIDE SEQUENCE [LARGE SCALE GENOMIC DNA]</scope>
    <source>
        <strain evidence="5">cv. UVA1</strain>
    </source>
</reference>
<dbReference type="Proteomes" id="UP000325081">
    <property type="component" value="Unassembled WGS sequence"/>
</dbReference>
<dbReference type="AlphaFoldDB" id="A0A5A7PTK1"/>
<accession>A0A5A7PTK1</accession>
<dbReference type="InterPro" id="IPR036875">
    <property type="entry name" value="Znf_CCHC_sf"/>
</dbReference>
<evidence type="ECO:0000313" key="4">
    <source>
        <dbReference type="EMBL" id="GER35971.1"/>
    </source>
</evidence>
<name>A0A5A7PTK1_STRAF</name>
<feature type="region of interest" description="Disordered" evidence="2">
    <location>
        <begin position="1"/>
        <end position="37"/>
    </location>
</feature>
<feature type="domain" description="CCHC-type" evidence="3">
    <location>
        <begin position="53"/>
        <end position="69"/>
    </location>
</feature>
<evidence type="ECO:0000259" key="3">
    <source>
        <dbReference type="PROSITE" id="PS50158"/>
    </source>
</evidence>
<gene>
    <name evidence="4" type="ORF">STAS_12285</name>
</gene>